<dbReference type="CDD" id="cd07377">
    <property type="entry name" value="WHTH_GntR"/>
    <property type="match status" value="1"/>
</dbReference>
<keyword evidence="2" id="KW-0238">DNA-binding</keyword>
<dbReference type="Gene3D" id="3.40.1410.10">
    <property type="entry name" value="Chorismate lyase-like"/>
    <property type="match status" value="1"/>
</dbReference>
<name>A0A495JN11_9ACTN</name>
<dbReference type="GO" id="GO:0003677">
    <property type="term" value="F:DNA binding"/>
    <property type="evidence" value="ECO:0007669"/>
    <property type="project" value="UniProtKB-KW"/>
</dbReference>
<dbReference type="InterPro" id="IPR036390">
    <property type="entry name" value="WH_DNA-bd_sf"/>
</dbReference>
<dbReference type="Pfam" id="PF07702">
    <property type="entry name" value="UTRA"/>
    <property type="match status" value="1"/>
</dbReference>
<dbReference type="InterPro" id="IPR050679">
    <property type="entry name" value="Bact_HTH_transcr_reg"/>
</dbReference>
<dbReference type="PANTHER" id="PTHR44846:SF17">
    <property type="entry name" value="GNTR-FAMILY TRANSCRIPTIONAL REGULATOR"/>
    <property type="match status" value="1"/>
</dbReference>
<evidence type="ECO:0000256" key="2">
    <source>
        <dbReference type="ARBA" id="ARBA00023125"/>
    </source>
</evidence>
<dbReference type="InterPro" id="IPR000524">
    <property type="entry name" value="Tscrpt_reg_HTH_GntR"/>
</dbReference>
<accession>A0A495JN11</accession>
<feature type="domain" description="HTH gntR-type" evidence="4">
    <location>
        <begin position="37"/>
        <end position="105"/>
    </location>
</feature>
<dbReference type="InterPro" id="IPR011663">
    <property type="entry name" value="UTRA"/>
</dbReference>
<protein>
    <submittedName>
        <fullName evidence="5">GntR family transcriptional regulator</fullName>
    </submittedName>
</protein>
<dbReference type="Proteomes" id="UP000277671">
    <property type="component" value="Unassembled WGS sequence"/>
</dbReference>
<comment type="caution">
    <text evidence="5">The sequence shown here is derived from an EMBL/GenBank/DDBJ whole genome shotgun (WGS) entry which is preliminary data.</text>
</comment>
<dbReference type="Pfam" id="PF00392">
    <property type="entry name" value="GntR"/>
    <property type="match status" value="1"/>
</dbReference>
<evidence type="ECO:0000313" key="6">
    <source>
        <dbReference type="Proteomes" id="UP000277671"/>
    </source>
</evidence>
<keyword evidence="3" id="KW-0804">Transcription</keyword>
<dbReference type="GO" id="GO:0045892">
    <property type="term" value="P:negative regulation of DNA-templated transcription"/>
    <property type="evidence" value="ECO:0007669"/>
    <property type="project" value="TreeGrafter"/>
</dbReference>
<dbReference type="Gene3D" id="1.10.10.10">
    <property type="entry name" value="Winged helix-like DNA-binding domain superfamily/Winged helix DNA-binding domain"/>
    <property type="match status" value="1"/>
</dbReference>
<dbReference type="SUPFAM" id="SSF64288">
    <property type="entry name" value="Chorismate lyase-like"/>
    <property type="match status" value="1"/>
</dbReference>
<dbReference type="GO" id="GO:0003700">
    <property type="term" value="F:DNA-binding transcription factor activity"/>
    <property type="evidence" value="ECO:0007669"/>
    <property type="project" value="InterPro"/>
</dbReference>
<dbReference type="SMART" id="SM00345">
    <property type="entry name" value="HTH_GNTR"/>
    <property type="match status" value="1"/>
</dbReference>
<dbReference type="AlphaFoldDB" id="A0A495JN11"/>
<dbReference type="SMART" id="SM00866">
    <property type="entry name" value="UTRA"/>
    <property type="match status" value="1"/>
</dbReference>
<reference evidence="5 6" key="1">
    <citation type="submission" date="2018-10" db="EMBL/GenBank/DDBJ databases">
        <title>Sequencing the genomes of 1000 actinobacteria strains.</title>
        <authorList>
            <person name="Klenk H.-P."/>
        </authorList>
    </citation>
    <scope>NUCLEOTIDE SEQUENCE [LARGE SCALE GENOMIC DNA]</scope>
    <source>
        <strain evidence="5 6">DSM 45175</strain>
    </source>
</reference>
<dbReference type="EMBL" id="RBKT01000001">
    <property type="protein sequence ID" value="RKR90440.1"/>
    <property type="molecule type" value="Genomic_DNA"/>
</dbReference>
<proteinExistence type="predicted"/>
<evidence type="ECO:0000256" key="3">
    <source>
        <dbReference type="ARBA" id="ARBA00023163"/>
    </source>
</evidence>
<dbReference type="InterPro" id="IPR036388">
    <property type="entry name" value="WH-like_DNA-bd_sf"/>
</dbReference>
<sequence>MLLRGADRGPELRPLLVRLSYPQARAIVLNMSGQVIRLKHQRIADELARDIRGGRLANGAQLPGEHALAARFDVSRNTVRQALTELGKRGLISTHSGKGSFVTFDGRTLDDRLGWARALAEQGVPTTVRVLRLELVHEPELAARFDLPTTEYVAVDRLRSLTDGPAISIERSRVPALGELRKLPERGLTGSLYAALRDAGLVPDRGEEWVELTQATEDDAELLGCAAGKLWLHTRRLSRDSTGNLVEHVESLLDPERFRLHLRFGGESA</sequence>
<evidence type="ECO:0000313" key="5">
    <source>
        <dbReference type="EMBL" id="RKR90440.1"/>
    </source>
</evidence>
<evidence type="ECO:0000259" key="4">
    <source>
        <dbReference type="PROSITE" id="PS50949"/>
    </source>
</evidence>
<dbReference type="SUPFAM" id="SSF46785">
    <property type="entry name" value="Winged helix' DNA-binding domain"/>
    <property type="match status" value="1"/>
</dbReference>
<keyword evidence="1" id="KW-0805">Transcription regulation</keyword>
<organism evidence="5 6">
    <name type="scientific">Micromonospora pisi</name>
    <dbReference type="NCBI Taxonomy" id="589240"/>
    <lineage>
        <taxon>Bacteria</taxon>
        <taxon>Bacillati</taxon>
        <taxon>Actinomycetota</taxon>
        <taxon>Actinomycetes</taxon>
        <taxon>Micromonosporales</taxon>
        <taxon>Micromonosporaceae</taxon>
        <taxon>Micromonospora</taxon>
    </lineage>
</organism>
<gene>
    <name evidence="5" type="ORF">BDK92_4813</name>
</gene>
<dbReference type="InterPro" id="IPR028978">
    <property type="entry name" value="Chorismate_lyase_/UTRA_dom_sf"/>
</dbReference>
<dbReference type="PANTHER" id="PTHR44846">
    <property type="entry name" value="MANNOSYL-D-GLYCERATE TRANSPORT/METABOLISM SYSTEM REPRESSOR MNGR-RELATED"/>
    <property type="match status" value="1"/>
</dbReference>
<dbReference type="PROSITE" id="PS50949">
    <property type="entry name" value="HTH_GNTR"/>
    <property type="match status" value="1"/>
</dbReference>
<evidence type="ECO:0000256" key="1">
    <source>
        <dbReference type="ARBA" id="ARBA00023015"/>
    </source>
</evidence>
<keyword evidence="6" id="KW-1185">Reference proteome</keyword>
<dbReference type="PRINTS" id="PR00035">
    <property type="entry name" value="HTHGNTR"/>
</dbReference>